<keyword evidence="3" id="KW-1185">Reference proteome</keyword>
<reference evidence="2 3" key="2">
    <citation type="submission" date="2018-11" db="EMBL/GenBank/DDBJ databases">
        <authorList>
            <consortium name="Pathogen Informatics"/>
        </authorList>
    </citation>
    <scope>NUCLEOTIDE SEQUENCE [LARGE SCALE GENOMIC DNA]</scope>
</reference>
<evidence type="ECO:0000313" key="4">
    <source>
        <dbReference type="WBParaSite" id="ASIM_0000831301-mRNA-1"/>
    </source>
</evidence>
<dbReference type="Pfam" id="PF16507">
    <property type="entry name" value="HEAT_PSME4_mid"/>
    <property type="match status" value="1"/>
</dbReference>
<evidence type="ECO:0000313" key="2">
    <source>
        <dbReference type="EMBL" id="VDK30729.1"/>
    </source>
</evidence>
<dbReference type="Proteomes" id="UP000267096">
    <property type="component" value="Unassembled WGS sequence"/>
</dbReference>
<dbReference type="AlphaFoldDB" id="A0A0M3JKY6"/>
<accession>A0A0M3JKY6</accession>
<dbReference type="InterPro" id="IPR032430">
    <property type="entry name" value="Blm10_mid"/>
</dbReference>
<name>A0A0M3JKY6_ANISI</name>
<sequence length="100" mass="11817">MMMFRFQKVCESLPFVMGNLVCTYVDEDPSKRDKLSLPLTDYLPVRFWAQKVTKHDVQLKWHIPSQDEIDLANELINLFLIKEIEKLNKPQLIKKLVSIL</sequence>
<evidence type="ECO:0000259" key="1">
    <source>
        <dbReference type="Pfam" id="PF16507"/>
    </source>
</evidence>
<protein>
    <submittedName>
        <fullName evidence="4">BLM10_mid domain-containing protein</fullName>
    </submittedName>
</protein>
<reference evidence="4" key="1">
    <citation type="submission" date="2017-02" db="UniProtKB">
        <authorList>
            <consortium name="WormBaseParasite"/>
        </authorList>
    </citation>
    <scope>IDENTIFICATION</scope>
</reference>
<organism evidence="4">
    <name type="scientific">Anisakis simplex</name>
    <name type="common">Herring worm</name>
    <dbReference type="NCBI Taxonomy" id="6269"/>
    <lineage>
        <taxon>Eukaryota</taxon>
        <taxon>Metazoa</taxon>
        <taxon>Ecdysozoa</taxon>
        <taxon>Nematoda</taxon>
        <taxon>Chromadorea</taxon>
        <taxon>Rhabditida</taxon>
        <taxon>Spirurina</taxon>
        <taxon>Ascaridomorpha</taxon>
        <taxon>Ascaridoidea</taxon>
        <taxon>Anisakidae</taxon>
        <taxon>Anisakis</taxon>
        <taxon>Anisakis simplex complex</taxon>
    </lineage>
</organism>
<gene>
    <name evidence="2" type="ORF">ASIM_LOCUS8068</name>
</gene>
<dbReference type="OrthoDB" id="17907at2759"/>
<dbReference type="WBParaSite" id="ASIM_0000831301-mRNA-1">
    <property type="protein sequence ID" value="ASIM_0000831301-mRNA-1"/>
    <property type="gene ID" value="ASIM_0000831301"/>
</dbReference>
<evidence type="ECO:0000313" key="3">
    <source>
        <dbReference type="Proteomes" id="UP000267096"/>
    </source>
</evidence>
<feature type="domain" description="Proteasome activator Blm10 middle HEAT repeats region" evidence="1">
    <location>
        <begin position="19"/>
        <end position="89"/>
    </location>
</feature>
<proteinExistence type="predicted"/>
<dbReference type="EMBL" id="UYRR01020945">
    <property type="protein sequence ID" value="VDK30729.1"/>
    <property type="molecule type" value="Genomic_DNA"/>
</dbReference>